<protein>
    <submittedName>
        <fullName evidence="2">Unplaced genomic scaffold supercont1.4, whole genome shotgun sequence</fullName>
    </submittedName>
</protein>
<feature type="signal peptide" evidence="1">
    <location>
        <begin position="1"/>
        <end position="19"/>
    </location>
</feature>
<feature type="chain" id="PRO_5002222054" evidence="1">
    <location>
        <begin position="20"/>
        <end position="91"/>
    </location>
</feature>
<gene>
    <name evidence="2" type="ORF">I312_01877</name>
</gene>
<evidence type="ECO:0000256" key="1">
    <source>
        <dbReference type="SAM" id="SignalP"/>
    </source>
</evidence>
<sequence length="91" mass="10078">MRLLLKLFQLFLRLPWACQEATSSLTPLSLFHCLLISSLHKGTTLLLRYPQPSSLHHFSSLSLPLAGLDDVSLSKKIKLLGCLTAPTPSNH</sequence>
<dbReference type="EMBL" id="KN847976">
    <property type="protein sequence ID" value="KIR48807.1"/>
    <property type="molecule type" value="Genomic_DNA"/>
</dbReference>
<dbReference type="HOGENOM" id="CLU_2426966_0_0_1"/>
<keyword evidence="1" id="KW-0732">Signal</keyword>
<dbReference type="AlphaFoldDB" id="A0A0D0TQ37"/>
<proteinExistence type="predicted"/>
<organism evidence="2">
    <name type="scientific">Cryptococcus bacillisporus CA1280</name>
    <dbReference type="NCBI Taxonomy" id="1296109"/>
    <lineage>
        <taxon>Eukaryota</taxon>
        <taxon>Fungi</taxon>
        <taxon>Dikarya</taxon>
        <taxon>Basidiomycota</taxon>
        <taxon>Agaricomycotina</taxon>
        <taxon>Tremellomycetes</taxon>
        <taxon>Tremellales</taxon>
        <taxon>Cryptococcaceae</taxon>
        <taxon>Cryptococcus</taxon>
        <taxon>Cryptococcus gattii species complex</taxon>
    </lineage>
</organism>
<reference evidence="2" key="1">
    <citation type="submission" date="2015-01" db="EMBL/GenBank/DDBJ databases">
        <title>The Genome Sequence of Cryptococcus gattii CA1280.</title>
        <authorList>
            <consortium name="The Broad Institute Genomics Platform"/>
            <person name="Cuomo C."/>
            <person name="Litvintseva A."/>
            <person name="Chen Y."/>
            <person name="Heitman J."/>
            <person name="Sun S."/>
            <person name="Springer D."/>
            <person name="Dromer F."/>
            <person name="Young S."/>
            <person name="Zeng Q."/>
            <person name="Gargeya S."/>
            <person name="Abouelleil A."/>
            <person name="Alvarado L."/>
            <person name="Chapman S.B."/>
            <person name="Gainer-Dewar J."/>
            <person name="Goldberg J."/>
            <person name="Griggs A."/>
            <person name="Gujja S."/>
            <person name="Hansen M."/>
            <person name="Howarth C."/>
            <person name="Imamovic A."/>
            <person name="Larimer J."/>
            <person name="Murphy C."/>
            <person name="Naylor J."/>
            <person name="Pearson M."/>
            <person name="Priest M."/>
            <person name="Roberts A."/>
            <person name="Saif S."/>
            <person name="Shea T."/>
            <person name="Sykes S."/>
            <person name="Wortman J."/>
            <person name="Nusbaum C."/>
            <person name="Birren B."/>
        </authorList>
    </citation>
    <scope>NUCLEOTIDE SEQUENCE [LARGE SCALE GENOMIC DNA]</scope>
    <source>
        <strain evidence="2">CA1280</strain>
    </source>
</reference>
<accession>A0A0D0TQ37</accession>
<evidence type="ECO:0000313" key="2">
    <source>
        <dbReference type="EMBL" id="KIR48807.1"/>
    </source>
</evidence>
<name>A0A0D0TQ37_CRYGA</name>